<keyword evidence="3" id="KW-0614">Plasmid</keyword>
<dbReference type="PRINTS" id="PR00081">
    <property type="entry name" value="GDHRDH"/>
</dbReference>
<evidence type="ECO:0000313" key="4">
    <source>
        <dbReference type="Proteomes" id="UP000831390"/>
    </source>
</evidence>
<evidence type="ECO:0000313" key="3">
    <source>
        <dbReference type="EMBL" id="UOE36419.1"/>
    </source>
</evidence>
<protein>
    <submittedName>
        <fullName evidence="3">SDR family oxidoreductase</fullName>
    </submittedName>
</protein>
<sequence>MQLQDKVAVITGGADGIGAGLTRAFVQEGAKVLFVDVQEDKGLALEKELGSAAKFLKKDLRSPGMEQRIQEAAREAFGVTLDVLVNNAQASKPQLLLDVDQPALDLAFETGLWATWKLMRIFYNQLAASKGSIINFASGAGILGMPTQGVYGMNKEAIRGLSRTAANEWGPVGIRVNVVAPAAATAGFQWWQETYPDQAKEMISKVPLQRVGDVLTDVAPIVVFLASSASQYMTGQTLMADGGSIQLR</sequence>
<keyword evidence="4" id="KW-1185">Reference proteome</keyword>
<reference evidence="3 4" key="1">
    <citation type="submission" date="2022-03" db="EMBL/GenBank/DDBJ databases">
        <title>Hymenobactersp. isolated from the air.</title>
        <authorList>
            <person name="Won M."/>
            <person name="Kwon S.-W."/>
        </authorList>
    </citation>
    <scope>NUCLEOTIDE SEQUENCE [LARGE SCALE GENOMIC DNA]</scope>
    <source>
        <strain evidence="3 4">KACC 22596</strain>
        <plasmid evidence="3 4">unnamed1</plasmid>
    </source>
</reference>
<dbReference type="InterPro" id="IPR002347">
    <property type="entry name" value="SDR_fam"/>
</dbReference>
<geneLocation type="plasmid" evidence="3 4">
    <name>unnamed1</name>
</geneLocation>
<dbReference type="PRINTS" id="PR00080">
    <property type="entry name" value="SDRFAMILY"/>
</dbReference>
<accession>A0ABY4BCB5</accession>
<dbReference type="Gene3D" id="3.40.50.720">
    <property type="entry name" value="NAD(P)-binding Rossmann-like Domain"/>
    <property type="match status" value="1"/>
</dbReference>
<proteinExistence type="inferred from homology"/>
<comment type="similarity">
    <text evidence="1">Belongs to the short-chain dehydrogenases/reductases (SDR) family.</text>
</comment>
<evidence type="ECO:0000256" key="2">
    <source>
        <dbReference type="ARBA" id="ARBA00023002"/>
    </source>
</evidence>
<dbReference type="RefSeq" id="WP_243520267.1">
    <property type="nucleotide sequence ID" value="NZ_CP094535.1"/>
</dbReference>
<dbReference type="EMBL" id="CP094535">
    <property type="protein sequence ID" value="UOE36419.1"/>
    <property type="molecule type" value="Genomic_DNA"/>
</dbReference>
<dbReference type="InterPro" id="IPR036291">
    <property type="entry name" value="NAD(P)-bd_dom_sf"/>
</dbReference>
<dbReference type="Pfam" id="PF13561">
    <property type="entry name" value="adh_short_C2"/>
    <property type="match status" value="1"/>
</dbReference>
<organism evidence="3 4">
    <name type="scientific">Hymenobacter monticola</name>
    <dbReference type="NCBI Taxonomy" id="1705399"/>
    <lineage>
        <taxon>Bacteria</taxon>
        <taxon>Pseudomonadati</taxon>
        <taxon>Bacteroidota</taxon>
        <taxon>Cytophagia</taxon>
        <taxon>Cytophagales</taxon>
        <taxon>Hymenobacteraceae</taxon>
        <taxon>Hymenobacter</taxon>
    </lineage>
</organism>
<dbReference type="PANTHER" id="PTHR43639">
    <property type="entry name" value="OXIDOREDUCTASE, SHORT-CHAIN DEHYDROGENASE/REDUCTASE FAMILY (AFU_ORTHOLOGUE AFUA_5G02870)"/>
    <property type="match status" value="1"/>
</dbReference>
<keyword evidence="2" id="KW-0560">Oxidoreductase</keyword>
<evidence type="ECO:0000256" key="1">
    <source>
        <dbReference type="ARBA" id="ARBA00006484"/>
    </source>
</evidence>
<dbReference type="CDD" id="cd05233">
    <property type="entry name" value="SDR_c"/>
    <property type="match status" value="1"/>
</dbReference>
<gene>
    <name evidence="3" type="ORF">MTP16_23980</name>
</gene>
<dbReference type="SUPFAM" id="SSF51735">
    <property type="entry name" value="NAD(P)-binding Rossmann-fold domains"/>
    <property type="match status" value="1"/>
</dbReference>
<dbReference type="PANTHER" id="PTHR43639:SF1">
    <property type="entry name" value="SHORT-CHAIN DEHYDROGENASE_REDUCTASE FAMILY PROTEIN"/>
    <property type="match status" value="1"/>
</dbReference>
<dbReference type="Proteomes" id="UP000831390">
    <property type="component" value="Plasmid unnamed1"/>
</dbReference>
<name>A0ABY4BCB5_9BACT</name>